<gene>
    <name evidence="5" type="ORF">K505DRAFT_74480</name>
</gene>
<evidence type="ECO:0000313" key="6">
    <source>
        <dbReference type="Proteomes" id="UP000799757"/>
    </source>
</evidence>
<keyword evidence="3" id="KW-0813">Transport</keyword>
<comment type="function">
    <text evidence="1 3">Involved in nuclear export, actin cytoskeleton organization and vesicular transport.</text>
</comment>
<dbReference type="GO" id="GO:0015031">
    <property type="term" value="P:protein transport"/>
    <property type="evidence" value="ECO:0007669"/>
    <property type="project" value="UniProtKB-KW"/>
</dbReference>
<accession>A0A6A6X3T1</accession>
<protein>
    <recommendedName>
        <fullName evidence="3">Protein BCP1</fullName>
    </recommendedName>
</protein>
<feature type="region of interest" description="Disordered" evidence="4">
    <location>
        <begin position="1"/>
        <end position="36"/>
    </location>
</feature>
<keyword evidence="3" id="KW-0539">Nucleus</keyword>
<dbReference type="AlphaFoldDB" id="A0A6A6X3T1"/>
<dbReference type="EMBL" id="MU002048">
    <property type="protein sequence ID" value="KAF2790901.1"/>
    <property type="molecule type" value="Genomic_DNA"/>
</dbReference>
<keyword evidence="6" id="KW-1185">Reference proteome</keyword>
<dbReference type="GO" id="GO:0005634">
    <property type="term" value="C:nucleus"/>
    <property type="evidence" value="ECO:0007669"/>
    <property type="project" value="UniProtKB-SubCell"/>
</dbReference>
<proteinExistence type="inferred from homology"/>
<dbReference type="PIRSF" id="PIRSF028983">
    <property type="entry name" value="BCP1"/>
    <property type="match status" value="1"/>
</dbReference>
<evidence type="ECO:0000313" key="5">
    <source>
        <dbReference type="EMBL" id="KAF2790901.1"/>
    </source>
</evidence>
<keyword evidence="3" id="KW-0653">Protein transport</keyword>
<sequence length="298" mass="33364">MAKRKSQKDPEELPDAPEGSGKGKRKNADSDSDSDSDMDMVNVDFEWFDPQPAVDFHGLKTLLRQLLDVDAQLFDLSELADLILSQPLLGSTVKVDGNESDPYAFLTVLNLETHKDTKVIKDLTAYLSKHSLSHPTLSALQPLLQPTSPAQVGLILTERFVNMPHETVPPMYTMLLEEITWALEEKEPYAFTHYLVLSKAYIEVASELASADQPPTKKKKGGKKEEETFYFHPEDEVLQKHALAWGSFEYETPVDDGASDSKRAFQELGVKPKGHLVLIEREQFEQAVSAVRTYLTGS</sequence>
<dbReference type="Proteomes" id="UP000799757">
    <property type="component" value="Unassembled WGS sequence"/>
</dbReference>
<evidence type="ECO:0000256" key="2">
    <source>
        <dbReference type="ARBA" id="ARBA00006781"/>
    </source>
</evidence>
<comment type="similarity">
    <text evidence="2 3">Belongs to the BCP1 family.</text>
</comment>
<reference evidence="5" key="1">
    <citation type="journal article" date="2020" name="Stud. Mycol.">
        <title>101 Dothideomycetes genomes: a test case for predicting lifestyles and emergence of pathogens.</title>
        <authorList>
            <person name="Haridas S."/>
            <person name="Albert R."/>
            <person name="Binder M."/>
            <person name="Bloem J."/>
            <person name="Labutti K."/>
            <person name="Salamov A."/>
            <person name="Andreopoulos B."/>
            <person name="Baker S."/>
            <person name="Barry K."/>
            <person name="Bills G."/>
            <person name="Bluhm B."/>
            <person name="Cannon C."/>
            <person name="Castanera R."/>
            <person name="Culley D."/>
            <person name="Daum C."/>
            <person name="Ezra D."/>
            <person name="Gonzalez J."/>
            <person name="Henrissat B."/>
            <person name="Kuo A."/>
            <person name="Liang C."/>
            <person name="Lipzen A."/>
            <person name="Lutzoni F."/>
            <person name="Magnuson J."/>
            <person name="Mondo S."/>
            <person name="Nolan M."/>
            <person name="Ohm R."/>
            <person name="Pangilinan J."/>
            <person name="Park H.-J."/>
            <person name="Ramirez L."/>
            <person name="Alfaro M."/>
            <person name="Sun H."/>
            <person name="Tritt A."/>
            <person name="Yoshinaga Y."/>
            <person name="Zwiers L.-H."/>
            <person name="Turgeon B."/>
            <person name="Goodwin S."/>
            <person name="Spatafora J."/>
            <person name="Crous P."/>
            <person name="Grigoriev I."/>
        </authorList>
    </citation>
    <scope>NUCLEOTIDE SEQUENCE</scope>
    <source>
        <strain evidence="5">CBS 109.77</strain>
    </source>
</reference>
<evidence type="ECO:0000256" key="1">
    <source>
        <dbReference type="ARBA" id="ARBA00002688"/>
    </source>
</evidence>
<dbReference type="OrthoDB" id="27543at2759"/>
<dbReference type="PANTHER" id="PTHR13261">
    <property type="entry name" value="BRCA2 AND CDKN1A INTERACTING PROTEIN"/>
    <property type="match status" value="1"/>
</dbReference>
<dbReference type="PANTHER" id="PTHR13261:SF0">
    <property type="entry name" value="BRCA2 AND CDKN1A-INTERACTING PROTEIN"/>
    <property type="match status" value="1"/>
</dbReference>
<organism evidence="5 6">
    <name type="scientific">Melanomma pulvis-pyrius CBS 109.77</name>
    <dbReference type="NCBI Taxonomy" id="1314802"/>
    <lineage>
        <taxon>Eukaryota</taxon>
        <taxon>Fungi</taxon>
        <taxon>Dikarya</taxon>
        <taxon>Ascomycota</taxon>
        <taxon>Pezizomycotina</taxon>
        <taxon>Dothideomycetes</taxon>
        <taxon>Pleosporomycetidae</taxon>
        <taxon>Pleosporales</taxon>
        <taxon>Melanommataceae</taxon>
        <taxon>Melanomma</taxon>
    </lineage>
</organism>
<dbReference type="InterPro" id="IPR025602">
    <property type="entry name" value="BCP1_family"/>
</dbReference>
<comment type="subcellular location">
    <subcellularLocation>
        <location evidence="3">Nucleus</location>
    </subcellularLocation>
</comment>
<evidence type="ECO:0000256" key="3">
    <source>
        <dbReference type="PIRNR" id="PIRNR028983"/>
    </source>
</evidence>
<evidence type="ECO:0000256" key="4">
    <source>
        <dbReference type="SAM" id="MobiDB-lite"/>
    </source>
</evidence>
<name>A0A6A6X3T1_9PLEO</name>
<dbReference type="Pfam" id="PF13862">
    <property type="entry name" value="BCCIP"/>
    <property type="match status" value="1"/>
</dbReference>